<dbReference type="SMART" id="SM00046">
    <property type="entry name" value="DAGKc"/>
    <property type="match status" value="1"/>
</dbReference>
<feature type="domain" description="DAGKc" evidence="1">
    <location>
        <begin position="1"/>
        <end position="136"/>
    </location>
</feature>
<dbReference type="PROSITE" id="PS50146">
    <property type="entry name" value="DAGK"/>
    <property type="match status" value="1"/>
</dbReference>
<gene>
    <name evidence="2" type="ORF">TeGR_g9393</name>
</gene>
<organism evidence="2 3">
    <name type="scientific">Tetraparma gracilis</name>
    <dbReference type="NCBI Taxonomy" id="2962635"/>
    <lineage>
        <taxon>Eukaryota</taxon>
        <taxon>Sar</taxon>
        <taxon>Stramenopiles</taxon>
        <taxon>Ochrophyta</taxon>
        <taxon>Bolidophyceae</taxon>
        <taxon>Parmales</taxon>
        <taxon>Triparmaceae</taxon>
        <taxon>Tetraparma</taxon>
    </lineage>
</organism>
<protein>
    <recommendedName>
        <fullName evidence="1">DAGKc domain-containing protein</fullName>
    </recommendedName>
</protein>
<reference evidence="2 3" key="1">
    <citation type="journal article" date="2023" name="Commun. Biol.">
        <title>Genome analysis of Parmales, the sister group of diatoms, reveals the evolutionary specialization of diatoms from phago-mixotrophs to photoautotrophs.</title>
        <authorList>
            <person name="Ban H."/>
            <person name="Sato S."/>
            <person name="Yoshikawa S."/>
            <person name="Yamada K."/>
            <person name="Nakamura Y."/>
            <person name="Ichinomiya M."/>
            <person name="Sato N."/>
            <person name="Blanc-Mathieu R."/>
            <person name="Endo H."/>
            <person name="Kuwata A."/>
            <person name="Ogata H."/>
        </authorList>
    </citation>
    <scope>NUCLEOTIDE SEQUENCE [LARGE SCALE GENOMIC DNA]</scope>
</reference>
<dbReference type="SUPFAM" id="SSF111331">
    <property type="entry name" value="NAD kinase/diacylglycerol kinase-like"/>
    <property type="match status" value="1"/>
</dbReference>
<dbReference type="Gene3D" id="2.60.200.40">
    <property type="match status" value="1"/>
</dbReference>
<dbReference type="InterPro" id="IPR017438">
    <property type="entry name" value="ATP-NAD_kinase_N"/>
</dbReference>
<evidence type="ECO:0000313" key="2">
    <source>
        <dbReference type="EMBL" id="GMI37702.1"/>
    </source>
</evidence>
<dbReference type="Gene3D" id="3.40.50.10330">
    <property type="entry name" value="Probable inorganic polyphosphate/atp-NAD kinase, domain 1"/>
    <property type="match status" value="1"/>
</dbReference>
<evidence type="ECO:0000313" key="3">
    <source>
        <dbReference type="Proteomes" id="UP001165060"/>
    </source>
</evidence>
<name>A0ABQ6N0Y3_9STRA</name>
<accession>A0ABQ6N0Y3</accession>
<dbReference type="InterPro" id="IPR016064">
    <property type="entry name" value="NAD/diacylglycerol_kinase_sf"/>
</dbReference>
<sequence>MFNPMSGKKVGRLDWADIVRHLAGPDSTYDLVFTERAAHATDYMLEVDWALYERLVCYGGDGILYEVLQGLLKHPDRTAILSRITIGILPGGSGNGLARSIAAEGGFRCDVERTMAMIAKGGSVRGKLAEVQTSDGKTHYSFLSLTWGLLADIDLDSEFLRFMGGARFDVYAAMRLCWIKTHRAKLQYTNNWPAGADLPPLSEPIAANTGGADWTTIEDGFITIVALLVPWIAMDSKISKTQTVGGSKYQLMIIRRKISKLATIKTFLAFDDKASQADQKTVEMIDCDAFRLTPAGRKNTHHSLDGEEVEYGPIQAVVRPGAWNLIT</sequence>
<keyword evidence="3" id="KW-1185">Reference proteome</keyword>
<comment type="caution">
    <text evidence="2">The sequence shown here is derived from an EMBL/GenBank/DDBJ whole genome shotgun (WGS) entry which is preliminary data.</text>
</comment>
<evidence type="ECO:0000259" key="1">
    <source>
        <dbReference type="PROSITE" id="PS50146"/>
    </source>
</evidence>
<dbReference type="PANTHER" id="PTHR12358:SF31">
    <property type="entry name" value="ACYLGLYCEROL KINASE, MITOCHONDRIAL"/>
    <property type="match status" value="1"/>
</dbReference>
<dbReference type="Pfam" id="PF00781">
    <property type="entry name" value="DAGK_cat"/>
    <property type="match status" value="1"/>
</dbReference>
<dbReference type="InterPro" id="IPR001206">
    <property type="entry name" value="Diacylglycerol_kinase_cat_dom"/>
</dbReference>
<dbReference type="PANTHER" id="PTHR12358">
    <property type="entry name" value="SPHINGOSINE KINASE"/>
    <property type="match status" value="1"/>
</dbReference>
<dbReference type="InterPro" id="IPR050187">
    <property type="entry name" value="Lipid_Phosphate_FormReg"/>
</dbReference>
<dbReference type="EMBL" id="BRYB01004834">
    <property type="protein sequence ID" value="GMI37702.1"/>
    <property type="molecule type" value="Genomic_DNA"/>
</dbReference>
<dbReference type="Proteomes" id="UP001165060">
    <property type="component" value="Unassembled WGS sequence"/>
</dbReference>
<proteinExistence type="predicted"/>